<dbReference type="InterPro" id="IPR009060">
    <property type="entry name" value="UBA-like_sf"/>
</dbReference>
<dbReference type="SUPFAM" id="SSF54236">
    <property type="entry name" value="Ubiquitin-like"/>
    <property type="match status" value="1"/>
</dbReference>
<gene>
    <name evidence="4" type="ORF">TVAG_132250</name>
</gene>
<dbReference type="EMBL" id="DS113908">
    <property type="protein sequence ID" value="EAX93508.1"/>
    <property type="molecule type" value="Genomic_DNA"/>
</dbReference>
<dbReference type="InterPro" id="IPR029071">
    <property type="entry name" value="Ubiquitin-like_domsf"/>
</dbReference>
<dbReference type="InterPro" id="IPR000626">
    <property type="entry name" value="Ubiquitin-like_dom"/>
</dbReference>
<dbReference type="AlphaFoldDB" id="A2FNK8"/>
<feature type="region of interest" description="Disordered" evidence="1">
    <location>
        <begin position="75"/>
        <end position="125"/>
    </location>
</feature>
<dbReference type="GO" id="GO:0070628">
    <property type="term" value="F:proteasome binding"/>
    <property type="evidence" value="ECO:0000318"/>
    <property type="project" value="GO_Central"/>
</dbReference>
<dbReference type="PROSITE" id="PS50053">
    <property type="entry name" value="UBIQUITIN_2"/>
    <property type="match status" value="1"/>
</dbReference>
<dbReference type="GO" id="GO:0031593">
    <property type="term" value="F:polyubiquitin modification-dependent protein binding"/>
    <property type="evidence" value="ECO:0000318"/>
    <property type="project" value="GO_Central"/>
</dbReference>
<dbReference type="PROSITE" id="PS50030">
    <property type="entry name" value="UBA"/>
    <property type="match status" value="1"/>
</dbReference>
<name>A2FNK8_TRIV3</name>
<feature type="domain" description="UBA" evidence="2">
    <location>
        <begin position="150"/>
        <end position="190"/>
    </location>
</feature>
<evidence type="ECO:0000259" key="3">
    <source>
        <dbReference type="PROSITE" id="PS50053"/>
    </source>
</evidence>
<feature type="domain" description="Ubiquitin-like" evidence="3">
    <location>
        <begin position="1"/>
        <end position="76"/>
    </location>
</feature>
<dbReference type="GO" id="GO:0005829">
    <property type="term" value="C:cytosol"/>
    <property type="evidence" value="ECO:0000318"/>
    <property type="project" value="GO_Central"/>
</dbReference>
<dbReference type="PANTHER" id="PTHR10621">
    <property type="entry name" value="UV EXCISION REPAIR PROTEIN RAD23"/>
    <property type="match status" value="1"/>
</dbReference>
<dbReference type="SMART" id="SM00213">
    <property type="entry name" value="UBQ"/>
    <property type="match status" value="1"/>
</dbReference>
<keyword evidence="5" id="KW-1185">Reference proteome</keyword>
<evidence type="ECO:0000313" key="4">
    <source>
        <dbReference type="EMBL" id="EAX93508.1"/>
    </source>
</evidence>
<dbReference type="InterPro" id="IPR033864">
    <property type="entry name" value="UBA2_scUBP14-like"/>
</dbReference>
<evidence type="ECO:0000313" key="5">
    <source>
        <dbReference type="Proteomes" id="UP000001542"/>
    </source>
</evidence>
<dbReference type="InterPro" id="IPR015940">
    <property type="entry name" value="UBA"/>
</dbReference>
<dbReference type="GO" id="GO:0043161">
    <property type="term" value="P:proteasome-mediated ubiquitin-dependent protein catabolic process"/>
    <property type="evidence" value="ECO:0000318"/>
    <property type="project" value="GO_Central"/>
</dbReference>
<dbReference type="InParanoid" id="A2FNK8"/>
<dbReference type="Pfam" id="PF00240">
    <property type="entry name" value="ubiquitin"/>
    <property type="match status" value="1"/>
</dbReference>
<dbReference type="Proteomes" id="UP000001542">
    <property type="component" value="Unassembled WGS sequence"/>
</dbReference>
<dbReference type="STRING" id="5722.A2FNK8"/>
<evidence type="ECO:0000259" key="2">
    <source>
        <dbReference type="PROSITE" id="PS50030"/>
    </source>
</evidence>
<dbReference type="Gene3D" id="1.10.8.10">
    <property type="entry name" value="DNA helicase RuvA subunit, C-terminal domain"/>
    <property type="match status" value="1"/>
</dbReference>
<sequence>MHIFIRDVRNNSFEIDVQDDCTVPLLKQAIAEHKHCSIDGIKLLFASKILHDDFDLKSIQTNEKSRIVLYVKPEKNNTSPTKLSEPVSAPVREEPKPAPPVEPMKPQPKPVQSPPAQPQQPKITPMQQQPMAQQPISRETVQMYEEQSPDSLEKAISAMTEMGYDKEVARVALTLLDNNVESAIDVISRGYNTIEKLQNYEADYRAKYRTYFDSLYAHIIQNPELIRYVIQHHTCPVTLPNGTMTFTKINYDDFINYCNKHGLNITKGDVIRLQPEQMQLFQQLIHEFPNVEQYTILQYLQACDFDLSNTRACLQNE</sequence>
<dbReference type="PANTHER" id="PTHR10621:SF0">
    <property type="entry name" value="UV EXCISION REPAIR PROTEIN RAD23"/>
    <property type="match status" value="1"/>
</dbReference>
<dbReference type="VEuPathDB" id="TrichDB:TVAGG3_0735880"/>
<organism evidence="4 5">
    <name type="scientific">Trichomonas vaginalis (strain ATCC PRA-98 / G3)</name>
    <dbReference type="NCBI Taxonomy" id="412133"/>
    <lineage>
        <taxon>Eukaryota</taxon>
        <taxon>Metamonada</taxon>
        <taxon>Parabasalia</taxon>
        <taxon>Trichomonadida</taxon>
        <taxon>Trichomonadidae</taxon>
        <taxon>Trichomonas</taxon>
    </lineage>
</organism>
<dbReference type="RefSeq" id="XP_001306438.1">
    <property type="nucleotide sequence ID" value="XM_001306437.1"/>
</dbReference>
<dbReference type="GO" id="GO:0043130">
    <property type="term" value="F:ubiquitin binding"/>
    <property type="evidence" value="ECO:0000318"/>
    <property type="project" value="GO_Central"/>
</dbReference>
<accession>A2FNK8</accession>
<dbReference type="eggNOG" id="KOG0011">
    <property type="taxonomic scope" value="Eukaryota"/>
</dbReference>
<dbReference type="SUPFAM" id="SSF46934">
    <property type="entry name" value="UBA-like"/>
    <property type="match status" value="1"/>
</dbReference>
<dbReference type="Pfam" id="PF00627">
    <property type="entry name" value="UBA"/>
    <property type="match status" value="1"/>
</dbReference>
<reference evidence="4" key="2">
    <citation type="journal article" date="2007" name="Science">
        <title>Draft genome sequence of the sexually transmitted pathogen Trichomonas vaginalis.</title>
        <authorList>
            <person name="Carlton J.M."/>
            <person name="Hirt R.P."/>
            <person name="Silva J.C."/>
            <person name="Delcher A.L."/>
            <person name="Schatz M."/>
            <person name="Zhao Q."/>
            <person name="Wortman J.R."/>
            <person name="Bidwell S.L."/>
            <person name="Alsmark U.C.M."/>
            <person name="Besteiro S."/>
            <person name="Sicheritz-Ponten T."/>
            <person name="Noel C.J."/>
            <person name="Dacks J.B."/>
            <person name="Foster P.G."/>
            <person name="Simillion C."/>
            <person name="Van de Peer Y."/>
            <person name="Miranda-Saavedra D."/>
            <person name="Barton G.J."/>
            <person name="Westrop G.D."/>
            <person name="Mueller S."/>
            <person name="Dessi D."/>
            <person name="Fiori P.L."/>
            <person name="Ren Q."/>
            <person name="Paulsen I."/>
            <person name="Zhang H."/>
            <person name="Bastida-Corcuera F.D."/>
            <person name="Simoes-Barbosa A."/>
            <person name="Brown M.T."/>
            <person name="Hayes R.D."/>
            <person name="Mukherjee M."/>
            <person name="Okumura C.Y."/>
            <person name="Schneider R."/>
            <person name="Smith A.J."/>
            <person name="Vanacova S."/>
            <person name="Villalvazo M."/>
            <person name="Haas B.J."/>
            <person name="Pertea M."/>
            <person name="Feldblyum T.V."/>
            <person name="Utterback T.R."/>
            <person name="Shu C.L."/>
            <person name="Osoegawa K."/>
            <person name="de Jong P.J."/>
            <person name="Hrdy I."/>
            <person name="Horvathova L."/>
            <person name="Zubacova Z."/>
            <person name="Dolezal P."/>
            <person name="Malik S.B."/>
            <person name="Logsdon J.M. Jr."/>
            <person name="Henze K."/>
            <person name="Gupta A."/>
            <person name="Wang C.C."/>
            <person name="Dunne R.L."/>
            <person name="Upcroft J.A."/>
            <person name="Upcroft P."/>
            <person name="White O."/>
            <person name="Salzberg S.L."/>
            <person name="Tang P."/>
            <person name="Chiu C.-H."/>
            <person name="Lee Y.-S."/>
            <person name="Embley T.M."/>
            <person name="Coombs G.H."/>
            <person name="Mottram J.C."/>
            <person name="Tachezy J."/>
            <person name="Fraser-Liggett C.M."/>
            <person name="Johnson P.J."/>
        </authorList>
    </citation>
    <scope>NUCLEOTIDE SEQUENCE [LARGE SCALE GENOMIC DNA]</scope>
    <source>
        <strain evidence="4">G3</strain>
    </source>
</reference>
<dbReference type="Gene3D" id="3.10.20.90">
    <property type="entry name" value="Phosphatidylinositol 3-kinase Catalytic Subunit, Chain A, domain 1"/>
    <property type="match status" value="1"/>
</dbReference>
<reference evidence="4" key="1">
    <citation type="submission" date="2006-10" db="EMBL/GenBank/DDBJ databases">
        <authorList>
            <person name="Amadeo P."/>
            <person name="Zhao Q."/>
            <person name="Wortman J."/>
            <person name="Fraser-Liggett C."/>
            <person name="Carlton J."/>
        </authorList>
    </citation>
    <scope>NUCLEOTIDE SEQUENCE</scope>
    <source>
        <strain evidence="4">G3</strain>
    </source>
</reference>
<dbReference type="KEGG" id="tva:4751226"/>
<dbReference type="SMART" id="SM00165">
    <property type="entry name" value="UBA"/>
    <property type="match status" value="1"/>
</dbReference>
<protein>
    <submittedName>
        <fullName evidence="4">Ubiquitin family protein</fullName>
    </submittedName>
</protein>
<dbReference type="GO" id="GO:0005654">
    <property type="term" value="C:nucleoplasm"/>
    <property type="evidence" value="ECO:0000318"/>
    <property type="project" value="GO_Central"/>
</dbReference>
<evidence type="ECO:0000256" key="1">
    <source>
        <dbReference type="SAM" id="MobiDB-lite"/>
    </source>
</evidence>
<dbReference type="CDD" id="cd14298">
    <property type="entry name" value="UBA2_scUBP14_like"/>
    <property type="match status" value="1"/>
</dbReference>
<dbReference type="OrthoDB" id="419317at2759"/>
<proteinExistence type="predicted"/>
<feature type="compositionally biased region" description="Pro residues" evidence="1">
    <location>
        <begin position="97"/>
        <end position="118"/>
    </location>
</feature>